<name>A0A9W9HTH3_9EURO</name>
<dbReference type="Proteomes" id="UP001146351">
    <property type="component" value="Unassembled WGS sequence"/>
</dbReference>
<keyword evidence="10" id="KW-0812">Transmembrane</keyword>
<dbReference type="PANTHER" id="PTHR10963">
    <property type="entry name" value="GLYCOSYL HYDROLASE-RELATED"/>
    <property type="match status" value="1"/>
</dbReference>
<feature type="domain" description="GH16" evidence="11">
    <location>
        <begin position="21"/>
        <end position="280"/>
    </location>
</feature>
<keyword evidence="13" id="KW-1185">Reference proteome</keyword>
<keyword evidence="9" id="KW-0326">Glycosidase</keyword>
<keyword evidence="10" id="KW-0472">Membrane</keyword>
<dbReference type="Pfam" id="PF26113">
    <property type="entry name" value="GH16_XgeA"/>
    <property type="match status" value="1"/>
</dbReference>
<evidence type="ECO:0000256" key="5">
    <source>
        <dbReference type="ARBA" id="ARBA00022475"/>
    </source>
</evidence>
<evidence type="ECO:0000256" key="10">
    <source>
        <dbReference type="SAM" id="Phobius"/>
    </source>
</evidence>
<comment type="caution">
    <text evidence="12">The sequence shown here is derived from an EMBL/GenBank/DDBJ whole genome shotgun (WGS) entry which is preliminary data.</text>
</comment>
<reference evidence="12" key="1">
    <citation type="submission" date="2022-11" db="EMBL/GenBank/DDBJ databases">
        <authorList>
            <person name="Petersen C."/>
        </authorList>
    </citation>
    <scope>NUCLEOTIDE SEQUENCE</scope>
    <source>
        <strain evidence="12">IBT 21917</strain>
    </source>
</reference>
<evidence type="ECO:0000256" key="2">
    <source>
        <dbReference type="ARBA" id="ARBA00004609"/>
    </source>
</evidence>
<evidence type="ECO:0000313" key="12">
    <source>
        <dbReference type="EMBL" id="KAJ5155646.1"/>
    </source>
</evidence>
<gene>
    <name evidence="12" type="ORF">N7492_008449</name>
</gene>
<dbReference type="InterPro" id="IPR050546">
    <property type="entry name" value="Glycosyl_Hydrlase_16"/>
</dbReference>
<keyword evidence="10" id="KW-1133">Transmembrane helix</keyword>
<comment type="subcellular location">
    <subcellularLocation>
        <location evidence="2">Cell membrane</location>
        <topology evidence="2">Lipid-anchor</topology>
        <topology evidence="2">GPI-anchor</topology>
    </subcellularLocation>
</comment>
<organism evidence="12 13">
    <name type="scientific">Penicillium capsulatum</name>
    <dbReference type="NCBI Taxonomy" id="69766"/>
    <lineage>
        <taxon>Eukaryota</taxon>
        <taxon>Fungi</taxon>
        <taxon>Dikarya</taxon>
        <taxon>Ascomycota</taxon>
        <taxon>Pezizomycotina</taxon>
        <taxon>Eurotiomycetes</taxon>
        <taxon>Eurotiomycetidae</taxon>
        <taxon>Eurotiales</taxon>
        <taxon>Aspergillaceae</taxon>
        <taxon>Penicillium</taxon>
    </lineage>
</organism>
<dbReference type="SUPFAM" id="SSF49899">
    <property type="entry name" value="Concanavalin A-like lectins/glucanases"/>
    <property type="match status" value="1"/>
</dbReference>
<reference evidence="12" key="2">
    <citation type="journal article" date="2023" name="IMA Fungus">
        <title>Comparative genomic study of the Penicillium genus elucidates a diverse pangenome and 15 lateral gene transfer events.</title>
        <authorList>
            <person name="Petersen C."/>
            <person name="Sorensen T."/>
            <person name="Nielsen M.R."/>
            <person name="Sondergaard T.E."/>
            <person name="Sorensen J.L."/>
            <person name="Fitzpatrick D.A."/>
            <person name="Frisvad J.C."/>
            <person name="Nielsen K.L."/>
        </authorList>
    </citation>
    <scope>NUCLEOTIDE SEQUENCE</scope>
    <source>
        <strain evidence="12">IBT 21917</strain>
    </source>
</reference>
<dbReference type="InterPro" id="IPR013320">
    <property type="entry name" value="ConA-like_dom_sf"/>
</dbReference>
<dbReference type="GO" id="GO:0005886">
    <property type="term" value="C:plasma membrane"/>
    <property type="evidence" value="ECO:0007669"/>
    <property type="project" value="UniProtKB-SubCell"/>
</dbReference>
<dbReference type="AlphaFoldDB" id="A0A9W9HTH3"/>
<dbReference type="InterPro" id="IPR000757">
    <property type="entry name" value="Beta-glucanase-like"/>
</dbReference>
<evidence type="ECO:0000256" key="6">
    <source>
        <dbReference type="ARBA" id="ARBA00022622"/>
    </source>
</evidence>
<dbReference type="GO" id="GO:0052861">
    <property type="term" value="F:endo-1,3(4)-beta-glucanase activity"/>
    <property type="evidence" value="ECO:0007669"/>
    <property type="project" value="UniProtKB-EC"/>
</dbReference>
<comment type="similarity">
    <text evidence="3">Belongs to the glycosyl hydrolase 16 family.</text>
</comment>
<evidence type="ECO:0000259" key="11">
    <source>
        <dbReference type="PROSITE" id="PS51762"/>
    </source>
</evidence>
<dbReference type="Gene3D" id="2.60.120.200">
    <property type="match status" value="1"/>
</dbReference>
<feature type="transmembrane region" description="Helical" evidence="10">
    <location>
        <begin position="6"/>
        <end position="23"/>
    </location>
</feature>
<dbReference type="FunFam" id="2.60.120.200:FF:000114">
    <property type="entry name" value="Probable endo-1,3(4)-beta-glucanase NFIA_089530"/>
    <property type="match status" value="1"/>
</dbReference>
<dbReference type="EMBL" id="JAPQKO010000006">
    <property type="protein sequence ID" value="KAJ5155646.1"/>
    <property type="molecule type" value="Genomic_DNA"/>
</dbReference>
<evidence type="ECO:0000256" key="1">
    <source>
        <dbReference type="ARBA" id="ARBA00000124"/>
    </source>
</evidence>
<dbReference type="CDD" id="cd02181">
    <property type="entry name" value="GH16_fungal_Lam16A_glucanase"/>
    <property type="match status" value="1"/>
</dbReference>
<accession>A0A9W9HTH3</accession>
<keyword evidence="6" id="KW-0325">Glycoprotein</keyword>
<keyword evidence="8" id="KW-0449">Lipoprotein</keyword>
<keyword evidence="7" id="KW-0378">Hydrolase</keyword>
<keyword evidence="6" id="KW-0336">GPI-anchor</keyword>
<evidence type="ECO:0000256" key="3">
    <source>
        <dbReference type="ARBA" id="ARBA00006865"/>
    </source>
</evidence>
<dbReference type="OrthoDB" id="192832at2759"/>
<dbReference type="GO" id="GO:0009251">
    <property type="term" value="P:glucan catabolic process"/>
    <property type="evidence" value="ECO:0007669"/>
    <property type="project" value="TreeGrafter"/>
</dbReference>
<proteinExistence type="inferred from homology"/>
<dbReference type="PANTHER" id="PTHR10963:SF24">
    <property type="entry name" value="GLYCOSIDASE C21B10.07-RELATED"/>
    <property type="match status" value="1"/>
</dbReference>
<evidence type="ECO:0000256" key="7">
    <source>
        <dbReference type="ARBA" id="ARBA00022801"/>
    </source>
</evidence>
<evidence type="ECO:0000313" key="13">
    <source>
        <dbReference type="Proteomes" id="UP001146351"/>
    </source>
</evidence>
<evidence type="ECO:0000256" key="9">
    <source>
        <dbReference type="ARBA" id="ARBA00023295"/>
    </source>
</evidence>
<evidence type="ECO:0000256" key="4">
    <source>
        <dbReference type="ARBA" id="ARBA00012599"/>
    </source>
</evidence>
<dbReference type="PROSITE" id="PS51762">
    <property type="entry name" value="GH16_2"/>
    <property type="match status" value="1"/>
</dbReference>
<keyword evidence="5" id="KW-1003">Cell membrane</keyword>
<sequence length="335" mass="37414">MANYDMVIIWVLCIQIVAGLYTIHEEFEPSTFFESFDFFTAEDPTHGFVDYVDKEEARSGGLIAQGNSSVYIGVDHVNRALGRGRKSVRIATKKEYNQMLVVLDLLHMPGEACGSWPAFWMVGSDWPENGEVDIIEGVNRQAENRMALHSNWQCMIDIRGYSGTAVTQNCFISAPDQPANAGCGISGPEGSFGAQFNRQNGGVYAMEWDDEDVLIWFFPRDGIPSDIVSRKKLDPREWGVPTARFHGGDCHVSSLLGPQRLVFDTTFCGDWADSDWGSSSCGRLRPRCTDYVATEPGAFRDEYWEIDSLRIYSKDRPPTTATTTFHVSCSGRATH</sequence>
<comment type="catalytic activity">
    <reaction evidence="1">
        <text>Endohydrolysis of (1-&gt;3)- or (1-&gt;4)-linkages in beta-D-glucans when the glucose residue whose reducing group is involved in the linkage to be hydrolyzed is itself substituted at C-3.</text>
        <dbReference type="EC" id="3.2.1.6"/>
    </reaction>
</comment>
<evidence type="ECO:0000256" key="8">
    <source>
        <dbReference type="ARBA" id="ARBA00023288"/>
    </source>
</evidence>
<dbReference type="EC" id="3.2.1.6" evidence="4"/>
<dbReference type="GO" id="GO:0098552">
    <property type="term" value="C:side of membrane"/>
    <property type="evidence" value="ECO:0007669"/>
    <property type="project" value="UniProtKB-KW"/>
</dbReference>
<protein>
    <recommendedName>
        <fullName evidence="4">endo-1,3(4)-beta-glucanase</fullName>
        <ecNumber evidence="4">3.2.1.6</ecNumber>
    </recommendedName>
</protein>